<dbReference type="Gene3D" id="1.10.1330.10">
    <property type="entry name" value="Dockerin domain"/>
    <property type="match status" value="1"/>
</dbReference>
<dbReference type="RefSeq" id="WP_037301205.1">
    <property type="nucleotide sequence ID" value="NZ_ATAX01000036.1"/>
</dbReference>
<comment type="caution">
    <text evidence="2">The sequence shown here is derived from an EMBL/GenBank/DDBJ whole genome shotgun (WGS) entry which is preliminary data.</text>
</comment>
<keyword evidence="1" id="KW-0732">Signal</keyword>
<protein>
    <recommendedName>
        <fullName evidence="4">Dockerin domain-containing protein</fullName>
    </recommendedName>
</protein>
<dbReference type="OrthoDB" id="1814617at2"/>
<feature type="signal peptide" evidence="1">
    <location>
        <begin position="1"/>
        <end position="25"/>
    </location>
</feature>
<sequence length="414" mass="44783">MKKKALAAVIGAMLCAGAVPVPCMAGEAAAEDESMVIYSQSLNDTADREVSYKIVALPDKVEYKLGEVLSLKGLKIEMTRDGEEPVVCTDHDMAFAHDSNTPRPPKVLLFTDFRSNKAGTYEVEVIGGDNVSFEVSVVDDLMLSGTTETVSAAQTDVITAYQTMTATVLEVSGQTLLLQSVERSRELMTLSTKYLDSDIVPKAGMKLGITYAGGILETYPAQFGGVRKTAVISERTETIKGDANCDSSFDLADAILIMQALANPNKYGEKGSSILHLTELGRANADMNGDGLTVGDAQEIQRELLGISDTDIYNSSIAGKTYVYEKEGTGSEFTITFRDDETFEYYTGAISSYIGGGTWKIKDDTVVMTENTSDKVHHLKMQGSALVYIADESDNFYGISVKDGEKFFVKADND</sequence>
<dbReference type="EMBL" id="ATAX01000036">
    <property type="protein sequence ID" value="EWM52226.1"/>
    <property type="molecule type" value="Genomic_DNA"/>
</dbReference>
<dbReference type="GO" id="GO:0000272">
    <property type="term" value="P:polysaccharide catabolic process"/>
    <property type="evidence" value="ECO:0007669"/>
    <property type="project" value="InterPro"/>
</dbReference>
<organism evidence="2 3">
    <name type="scientific">Ruminococcus flavefaciens 007c</name>
    <dbReference type="NCBI Taxonomy" id="1341157"/>
    <lineage>
        <taxon>Bacteria</taxon>
        <taxon>Bacillati</taxon>
        <taxon>Bacillota</taxon>
        <taxon>Clostridia</taxon>
        <taxon>Eubacteriales</taxon>
        <taxon>Oscillospiraceae</taxon>
        <taxon>Ruminococcus</taxon>
    </lineage>
</organism>
<accession>W7UAX6</accession>
<keyword evidence="3" id="KW-1185">Reference proteome</keyword>
<dbReference type="eggNOG" id="COG4124">
    <property type="taxonomic scope" value="Bacteria"/>
</dbReference>
<dbReference type="CDD" id="cd14256">
    <property type="entry name" value="Dockerin_I"/>
    <property type="match status" value="1"/>
</dbReference>
<proteinExistence type="predicted"/>
<evidence type="ECO:0000313" key="3">
    <source>
        <dbReference type="Proteomes" id="UP000019365"/>
    </source>
</evidence>
<evidence type="ECO:0000313" key="2">
    <source>
        <dbReference type="EMBL" id="EWM52226.1"/>
    </source>
</evidence>
<reference evidence="2 3" key="1">
    <citation type="journal article" date="2014" name="PLoS ONE">
        <title>Rumen cellulosomics: divergent fiber-degrading strategies revealed by comparative genome-wide analysis of six ruminococcal strains.</title>
        <authorList>
            <person name="Dassa B."/>
            <person name="Borovok I."/>
            <person name="Ruimy-Israeli V."/>
            <person name="Lamed R."/>
            <person name="Flint H.J."/>
            <person name="Duncan S.H."/>
            <person name="Henrissat B."/>
            <person name="Coutinho P."/>
            <person name="Morrison M."/>
            <person name="Mosoni P."/>
            <person name="Yeoman C.J."/>
            <person name="White B.A."/>
            <person name="Bayer E.A."/>
        </authorList>
    </citation>
    <scope>NUCLEOTIDE SEQUENCE [LARGE SCALE GENOMIC DNA]</scope>
    <source>
        <strain evidence="2 3">007c</strain>
    </source>
</reference>
<evidence type="ECO:0008006" key="4">
    <source>
        <dbReference type="Google" id="ProtNLM"/>
    </source>
</evidence>
<gene>
    <name evidence="2" type="ORF">RF007C_12810</name>
</gene>
<dbReference type="AlphaFoldDB" id="W7UAX6"/>
<name>W7UAX6_RUMFL</name>
<dbReference type="PATRIC" id="fig|1341157.4.peg.2992"/>
<dbReference type="Gene3D" id="2.60.40.3630">
    <property type="match status" value="1"/>
</dbReference>
<evidence type="ECO:0000256" key="1">
    <source>
        <dbReference type="SAM" id="SignalP"/>
    </source>
</evidence>
<dbReference type="InterPro" id="IPR036439">
    <property type="entry name" value="Dockerin_dom_sf"/>
</dbReference>
<dbReference type="SUPFAM" id="SSF63446">
    <property type="entry name" value="Type I dockerin domain"/>
    <property type="match status" value="1"/>
</dbReference>
<feature type="chain" id="PRO_5004901588" description="Dockerin domain-containing protein" evidence="1">
    <location>
        <begin position="26"/>
        <end position="414"/>
    </location>
</feature>
<dbReference type="Proteomes" id="UP000019365">
    <property type="component" value="Unassembled WGS sequence"/>
</dbReference>